<protein>
    <submittedName>
        <fullName evidence="2">Uncharacterized protein</fullName>
    </submittedName>
</protein>
<sequence>MFLRRRLGDWAVLGWLGVGISMPEAVWRPPWMAWRRLGAIRRPTDAKQPEADDIQGSALGNRWAWGRGAGNRGGEE</sequence>
<organism evidence="2">
    <name type="scientific">Arundo donax</name>
    <name type="common">Giant reed</name>
    <name type="synonym">Donax arundinaceus</name>
    <dbReference type="NCBI Taxonomy" id="35708"/>
    <lineage>
        <taxon>Eukaryota</taxon>
        <taxon>Viridiplantae</taxon>
        <taxon>Streptophyta</taxon>
        <taxon>Embryophyta</taxon>
        <taxon>Tracheophyta</taxon>
        <taxon>Spermatophyta</taxon>
        <taxon>Magnoliopsida</taxon>
        <taxon>Liliopsida</taxon>
        <taxon>Poales</taxon>
        <taxon>Poaceae</taxon>
        <taxon>PACMAD clade</taxon>
        <taxon>Arundinoideae</taxon>
        <taxon>Arundineae</taxon>
        <taxon>Arundo</taxon>
    </lineage>
</organism>
<evidence type="ECO:0000313" key="2">
    <source>
        <dbReference type="EMBL" id="JAE23054.1"/>
    </source>
</evidence>
<reference evidence="2" key="2">
    <citation type="journal article" date="2015" name="Data Brief">
        <title>Shoot transcriptome of the giant reed, Arundo donax.</title>
        <authorList>
            <person name="Barrero R.A."/>
            <person name="Guerrero F.D."/>
            <person name="Moolhuijzen P."/>
            <person name="Goolsby J.A."/>
            <person name="Tidwell J."/>
            <person name="Bellgard S.E."/>
            <person name="Bellgard M.I."/>
        </authorList>
    </citation>
    <scope>NUCLEOTIDE SEQUENCE</scope>
    <source>
        <tissue evidence="2">Shoot tissue taken approximately 20 cm above the soil surface</tissue>
    </source>
</reference>
<proteinExistence type="predicted"/>
<accession>A0A0A9GHY6</accession>
<feature type="compositionally biased region" description="Gly residues" evidence="1">
    <location>
        <begin position="67"/>
        <end position="76"/>
    </location>
</feature>
<dbReference type="EMBL" id="GBRH01174842">
    <property type="protein sequence ID" value="JAE23054.1"/>
    <property type="molecule type" value="Transcribed_RNA"/>
</dbReference>
<reference evidence="2" key="1">
    <citation type="submission" date="2014-09" db="EMBL/GenBank/DDBJ databases">
        <authorList>
            <person name="Magalhaes I.L.F."/>
            <person name="Oliveira U."/>
            <person name="Santos F.R."/>
            <person name="Vidigal T.H.D.A."/>
            <person name="Brescovit A.D."/>
            <person name="Santos A.J."/>
        </authorList>
    </citation>
    <scope>NUCLEOTIDE SEQUENCE</scope>
    <source>
        <tissue evidence="2">Shoot tissue taken approximately 20 cm above the soil surface</tissue>
    </source>
</reference>
<name>A0A0A9GHY6_ARUDO</name>
<evidence type="ECO:0000256" key="1">
    <source>
        <dbReference type="SAM" id="MobiDB-lite"/>
    </source>
</evidence>
<feature type="region of interest" description="Disordered" evidence="1">
    <location>
        <begin position="44"/>
        <end position="76"/>
    </location>
</feature>
<dbReference type="AlphaFoldDB" id="A0A0A9GHY6"/>